<reference evidence="1" key="1">
    <citation type="submission" date="2018-05" db="EMBL/GenBank/DDBJ databases">
        <authorList>
            <person name="Lanie J.A."/>
            <person name="Ng W.-L."/>
            <person name="Kazmierczak K.M."/>
            <person name="Andrzejewski T.M."/>
            <person name="Davidsen T.M."/>
            <person name="Wayne K.J."/>
            <person name="Tettelin H."/>
            <person name="Glass J.I."/>
            <person name="Rusch D."/>
            <person name="Podicherti R."/>
            <person name="Tsui H.-C.T."/>
            <person name="Winkler M.E."/>
        </authorList>
    </citation>
    <scope>NUCLEOTIDE SEQUENCE</scope>
</reference>
<dbReference type="SUPFAM" id="SSF54593">
    <property type="entry name" value="Glyoxalase/Bleomycin resistance protein/Dihydroxybiphenyl dioxygenase"/>
    <property type="match status" value="1"/>
</dbReference>
<evidence type="ECO:0008006" key="2">
    <source>
        <dbReference type="Google" id="ProtNLM"/>
    </source>
</evidence>
<evidence type="ECO:0000313" key="1">
    <source>
        <dbReference type="EMBL" id="SVE63379.1"/>
    </source>
</evidence>
<feature type="non-terminal residue" evidence="1">
    <location>
        <position position="1"/>
    </location>
</feature>
<name>A0A383F359_9ZZZZ</name>
<accession>A0A383F359</accession>
<organism evidence="1">
    <name type="scientific">marine metagenome</name>
    <dbReference type="NCBI Taxonomy" id="408172"/>
    <lineage>
        <taxon>unclassified sequences</taxon>
        <taxon>metagenomes</taxon>
        <taxon>ecological metagenomes</taxon>
    </lineage>
</organism>
<dbReference type="AlphaFoldDB" id="A0A383F359"/>
<dbReference type="Gene3D" id="3.10.180.10">
    <property type="entry name" value="2,3-Dihydroxybiphenyl 1,2-Dioxygenase, domain 1"/>
    <property type="match status" value="1"/>
</dbReference>
<dbReference type="InterPro" id="IPR029068">
    <property type="entry name" value="Glyas_Bleomycin-R_OHBP_Dase"/>
</dbReference>
<gene>
    <name evidence="1" type="ORF">METZ01_LOCUS516233</name>
</gene>
<sequence>FPGAWLYAGESAVIHLVFGDSEPSDNYNPVDHIAFEAEGYQETMQRLESANWEYRCSDVPDTKIRQIFLVDPNGVKLELNFKE</sequence>
<dbReference type="EMBL" id="UINC01231017">
    <property type="protein sequence ID" value="SVE63379.1"/>
    <property type="molecule type" value="Genomic_DNA"/>
</dbReference>
<protein>
    <recommendedName>
        <fullName evidence="2">VOC domain-containing protein</fullName>
    </recommendedName>
</protein>
<proteinExistence type="predicted"/>